<comment type="cofactor">
    <cofactor evidence="1">
        <name>[4Fe-4S] cluster</name>
        <dbReference type="ChEBI" id="CHEBI:49883"/>
    </cofactor>
</comment>
<accession>A0A173Y6M2</accession>
<proteinExistence type="predicted"/>
<keyword evidence="4" id="KW-0004">4Fe-4S</keyword>
<keyword evidence="7" id="KW-0479">Metal-binding</keyword>
<dbReference type="InterPro" id="IPR003473">
    <property type="entry name" value="NadA"/>
</dbReference>
<evidence type="ECO:0000256" key="9">
    <source>
        <dbReference type="ARBA" id="ARBA00023014"/>
    </source>
</evidence>
<evidence type="ECO:0000256" key="5">
    <source>
        <dbReference type="ARBA" id="ARBA00022642"/>
    </source>
</evidence>
<protein>
    <recommendedName>
        <fullName evidence="3 10">Quinolinate synthase</fullName>
        <ecNumber evidence="3 10">2.5.1.72</ecNumber>
    </recommendedName>
</protein>
<dbReference type="SUPFAM" id="SSF142754">
    <property type="entry name" value="NadA-like"/>
    <property type="match status" value="1"/>
</dbReference>
<evidence type="ECO:0000313" key="13">
    <source>
        <dbReference type="Proteomes" id="UP000095787"/>
    </source>
</evidence>
<keyword evidence="8" id="KW-0408">Iron</keyword>
<dbReference type="AlphaFoldDB" id="A0A173Y6M2"/>
<dbReference type="Proteomes" id="UP000292665">
    <property type="component" value="Unassembled WGS sequence"/>
</dbReference>
<dbReference type="GO" id="GO:0008987">
    <property type="term" value="F:quinolinate synthetase A activity"/>
    <property type="evidence" value="ECO:0007669"/>
    <property type="project" value="UniProtKB-UniRule"/>
</dbReference>
<reference evidence="12 14" key="2">
    <citation type="journal article" date="2019" name="Science, e1252229">
        <title>Invertible promoters mediate bacterial phase variation, antibiotic resistance, and host adaptation in the gut.</title>
        <authorList>
            <person name="Jiang X."/>
            <person name="Hall A.B."/>
            <person name="Arthur T.D."/>
            <person name="Plichta D.R."/>
            <person name="Covington C.T."/>
            <person name="Poyet M."/>
            <person name="Crothers J."/>
            <person name="Moses P.L."/>
            <person name="Tolonen A.C."/>
            <person name="Vlamakis H."/>
            <person name="Alm E.J."/>
            <person name="Xavier R.J."/>
        </authorList>
    </citation>
    <scope>NUCLEOTIDE SEQUENCE [LARGE SCALE GENOMIC DNA]</scope>
    <source>
        <strain evidence="14">aa_0143</strain>
        <strain evidence="12">Aa_0143</strain>
    </source>
</reference>
<dbReference type="GO" id="GO:0005829">
    <property type="term" value="C:cytosol"/>
    <property type="evidence" value="ECO:0007669"/>
    <property type="project" value="TreeGrafter"/>
</dbReference>
<dbReference type="GO" id="GO:0034628">
    <property type="term" value="P:'de novo' NAD+ biosynthetic process from L-aspartate"/>
    <property type="evidence" value="ECO:0007669"/>
    <property type="project" value="TreeGrafter"/>
</dbReference>
<dbReference type="NCBIfam" id="TIGR00550">
    <property type="entry name" value="nadA"/>
    <property type="match status" value="1"/>
</dbReference>
<dbReference type="GO" id="GO:0046872">
    <property type="term" value="F:metal ion binding"/>
    <property type="evidence" value="ECO:0007669"/>
    <property type="project" value="UniProtKB-KW"/>
</dbReference>
<evidence type="ECO:0000256" key="7">
    <source>
        <dbReference type="ARBA" id="ARBA00022723"/>
    </source>
</evidence>
<evidence type="ECO:0000256" key="10">
    <source>
        <dbReference type="NCBIfam" id="TIGR00550"/>
    </source>
</evidence>
<dbReference type="PANTHER" id="PTHR30573:SF0">
    <property type="entry name" value="QUINOLINATE SYNTHASE, CHLOROPLASTIC"/>
    <property type="match status" value="1"/>
</dbReference>
<dbReference type="Gene3D" id="3.40.50.10800">
    <property type="entry name" value="NadA-like"/>
    <property type="match status" value="3"/>
</dbReference>
<dbReference type="EMBL" id="CYZO01000003">
    <property type="protein sequence ID" value="CUN59210.1"/>
    <property type="molecule type" value="Genomic_DNA"/>
</dbReference>
<evidence type="ECO:0000256" key="2">
    <source>
        <dbReference type="ARBA" id="ARBA00005065"/>
    </source>
</evidence>
<dbReference type="UniPathway" id="UPA00253">
    <property type="reaction ID" value="UER00327"/>
</dbReference>
<evidence type="ECO:0000313" key="14">
    <source>
        <dbReference type="Proteomes" id="UP000292665"/>
    </source>
</evidence>
<evidence type="ECO:0000256" key="6">
    <source>
        <dbReference type="ARBA" id="ARBA00022679"/>
    </source>
</evidence>
<dbReference type="EMBL" id="RCYR01000004">
    <property type="protein sequence ID" value="RYS81197.1"/>
    <property type="molecule type" value="Genomic_DNA"/>
</dbReference>
<keyword evidence="6 11" id="KW-0808">Transferase</keyword>
<evidence type="ECO:0000256" key="3">
    <source>
        <dbReference type="ARBA" id="ARBA00012669"/>
    </source>
</evidence>
<dbReference type="GO" id="GO:0051539">
    <property type="term" value="F:4 iron, 4 sulfur cluster binding"/>
    <property type="evidence" value="ECO:0007669"/>
    <property type="project" value="UniProtKB-KW"/>
</dbReference>
<sequence length="320" mass="36332">MSITTETKAYGFHAGKGIRMTIREEIEQLKKEKNAVILAHYYVRPEVQEIADYIGDSFYLSKVAVELEEQTIVFCGVSFMGESAKVLNPQKTVLMPDAKADCAMAHMADEETIRAMRKKYDDLAVVCYINSTAELKRLSDVCVTSANAVRIVKALPNKNIFFIPDRNLAHFVAEQTPEKNFVYNEGYCPIHETVKIEELKQAKAEHPEAEVLTHPECPKSLLDLSDYIGSTSGIIDRVGKSDAEEFIICTENGVRYELEKRYPNKKFYFTKTEPVCEDMKMITLEKIAHVLRTGENEVQMDEALRAESKKPLEKMLDLAK</sequence>
<dbReference type="NCBIfam" id="NF006878">
    <property type="entry name" value="PRK09375.1-2"/>
    <property type="match status" value="1"/>
</dbReference>
<dbReference type="InterPro" id="IPR036094">
    <property type="entry name" value="NadA_sf"/>
</dbReference>
<dbReference type="EC" id="2.5.1.72" evidence="3 10"/>
<evidence type="ECO:0000256" key="4">
    <source>
        <dbReference type="ARBA" id="ARBA00022485"/>
    </source>
</evidence>
<evidence type="ECO:0000313" key="11">
    <source>
        <dbReference type="EMBL" id="CUN59210.1"/>
    </source>
</evidence>
<comment type="pathway">
    <text evidence="2">Cofactor biosynthesis; NAD(+) biosynthesis; quinolinate from iminoaspartate: step 1/1.</text>
</comment>
<keyword evidence="9" id="KW-0411">Iron-sulfur</keyword>
<dbReference type="Pfam" id="PF02445">
    <property type="entry name" value="NadA"/>
    <property type="match status" value="1"/>
</dbReference>
<dbReference type="PANTHER" id="PTHR30573">
    <property type="entry name" value="QUINOLINATE SYNTHETASE A"/>
    <property type="match status" value="1"/>
</dbReference>
<reference evidence="11 13" key="1">
    <citation type="submission" date="2015-09" db="EMBL/GenBank/DDBJ databases">
        <authorList>
            <consortium name="Pathogen Informatics"/>
        </authorList>
    </citation>
    <scope>NUCLEOTIDE SEQUENCE [LARGE SCALE GENOMIC DNA]</scope>
    <source>
        <strain evidence="11 13">2789STDY5834841</strain>
    </source>
</reference>
<name>A0A173Y6M2_9FIRM</name>
<evidence type="ECO:0000256" key="1">
    <source>
        <dbReference type="ARBA" id="ARBA00001966"/>
    </source>
</evidence>
<keyword evidence="5" id="KW-0662">Pyridine nucleotide biosynthesis</keyword>
<gene>
    <name evidence="11" type="primary">nadA</name>
    <name evidence="12" type="ORF">EAI93_04025</name>
    <name evidence="11" type="ORF">ERS852456_00305</name>
</gene>
<evidence type="ECO:0000256" key="8">
    <source>
        <dbReference type="ARBA" id="ARBA00023004"/>
    </source>
</evidence>
<dbReference type="Proteomes" id="UP000095787">
    <property type="component" value="Unassembled WGS sequence"/>
</dbReference>
<organism evidence="11 13">
    <name type="scientific">[Ruminococcus] torques</name>
    <dbReference type="NCBI Taxonomy" id="33039"/>
    <lineage>
        <taxon>Bacteria</taxon>
        <taxon>Bacillati</taxon>
        <taxon>Bacillota</taxon>
        <taxon>Clostridia</taxon>
        <taxon>Lachnospirales</taxon>
        <taxon>Lachnospiraceae</taxon>
        <taxon>Mediterraneibacter</taxon>
    </lineage>
</organism>
<evidence type="ECO:0000313" key="12">
    <source>
        <dbReference type="EMBL" id="RYS81197.1"/>
    </source>
</evidence>